<evidence type="ECO:0000256" key="1">
    <source>
        <dbReference type="SAM" id="MobiDB-lite"/>
    </source>
</evidence>
<dbReference type="InterPro" id="IPR000463">
    <property type="entry name" value="Fatty_acid-bd"/>
</dbReference>
<evidence type="ECO:0000313" key="4">
    <source>
        <dbReference type="Proteomes" id="UP000034805"/>
    </source>
</evidence>
<dbReference type="STRING" id="113540.ENSSFOP00015061683"/>
<comment type="caution">
    <text evidence="3">The sequence shown here is derived from an EMBL/GenBank/DDBJ whole genome shotgun (WGS) entry which is preliminary data.</text>
</comment>
<dbReference type="GO" id="GO:0008289">
    <property type="term" value="F:lipid binding"/>
    <property type="evidence" value="ECO:0007669"/>
    <property type="project" value="InterPro"/>
</dbReference>
<feature type="region of interest" description="Disordered" evidence="1">
    <location>
        <begin position="32"/>
        <end position="70"/>
    </location>
</feature>
<name>A0A0P7VBH7_SCLFO</name>
<protein>
    <recommendedName>
        <fullName evidence="2">Cytosolic fatty-acid binding proteins domain-containing protein</fullName>
    </recommendedName>
</protein>
<dbReference type="PROSITE" id="PS00214">
    <property type="entry name" value="FABP"/>
    <property type="match status" value="1"/>
</dbReference>
<dbReference type="SUPFAM" id="SSF50814">
    <property type="entry name" value="Lipocalins"/>
    <property type="match status" value="1"/>
</dbReference>
<dbReference type="Gene3D" id="2.40.128.20">
    <property type="match status" value="1"/>
</dbReference>
<reference evidence="3 4" key="1">
    <citation type="submission" date="2015-08" db="EMBL/GenBank/DDBJ databases">
        <title>The genome of the Asian arowana (Scleropages formosus).</title>
        <authorList>
            <person name="Tan M.H."/>
            <person name="Gan H.M."/>
            <person name="Croft L.J."/>
            <person name="Austin C.M."/>
        </authorList>
    </citation>
    <scope>NUCLEOTIDE SEQUENCE [LARGE SCALE GENOMIC DNA]</scope>
    <source>
        <strain evidence="3">Aro1</strain>
    </source>
</reference>
<evidence type="ECO:0000313" key="3">
    <source>
        <dbReference type="EMBL" id="KPP79771.1"/>
    </source>
</evidence>
<proteinExistence type="predicted"/>
<dbReference type="AlphaFoldDB" id="A0A0P7VBH7"/>
<dbReference type="Proteomes" id="UP000034805">
    <property type="component" value="Unassembled WGS sequence"/>
</dbReference>
<dbReference type="InterPro" id="IPR012674">
    <property type="entry name" value="Calycin"/>
</dbReference>
<gene>
    <name evidence="3" type="ORF">Z043_100632</name>
</gene>
<organism evidence="3 4">
    <name type="scientific">Scleropages formosus</name>
    <name type="common">Asian bonytongue</name>
    <name type="synonym">Osteoglossum formosum</name>
    <dbReference type="NCBI Taxonomy" id="113540"/>
    <lineage>
        <taxon>Eukaryota</taxon>
        <taxon>Metazoa</taxon>
        <taxon>Chordata</taxon>
        <taxon>Craniata</taxon>
        <taxon>Vertebrata</taxon>
        <taxon>Euteleostomi</taxon>
        <taxon>Actinopterygii</taxon>
        <taxon>Neopterygii</taxon>
        <taxon>Teleostei</taxon>
        <taxon>Osteoglossocephala</taxon>
        <taxon>Osteoglossomorpha</taxon>
        <taxon>Osteoglossiformes</taxon>
        <taxon>Osteoglossidae</taxon>
        <taxon>Scleropages</taxon>
    </lineage>
</organism>
<feature type="domain" description="Cytosolic fatty-acid binding proteins" evidence="2">
    <location>
        <begin position="6"/>
        <end position="23"/>
    </location>
</feature>
<accession>A0A0P7VBH7</accession>
<sequence length="70" mass="7542">MPNFAGTWKMKSSENFDELLKELGKPPLFCPLSPQERLGGGRLAPFPTTDRAPAPSHAGCWGDTAKMGPV</sequence>
<dbReference type="EMBL" id="JARO02000130">
    <property type="protein sequence ID" value="KPP79771.1"/>
    <property type="molecule type" value="Genomic_DNA"/>
</dbReference>
<evidence type="ECO:0000259" key="2">
    <source>
        <dbReference type="PROSITE" id="PS00214"/>
    </source>
</evidence>